<name>D1P5E6_9GAMM</name>
<proteinExistence type="predicted"/>
<dbReference type="HOGENOM" id="CLU_2975789_0_0_6"/>
<accession>D1P5E6</accession>
<organism evidence="1 2">
    <name type="scientific">Providencia rustigianii DSM 4541</name>
    <dbReference type="NCBI Taxonomy" id="500637"/>
    <lineage>
        <taxon>Bacteria</taxon>
        <taxon>Pseudomonadati</taxon>
        <taxon>Pseudomonadota</taxon>
        <taxon>Gammaproteobacteria</taxon>
        <taxon>Enterobacterales</taxon>
        <taxon>Morganellaceae</taxon>
        <taxon>Providencia</taxon>
    </lineage>
</organism>
<evidence type="ECO:0000313" key="2">
    <source>
        <dbReference type="Proteomes" id="UP000005512"/>
    </source>
</evidence>
<dbReference type="AlphaFoldDB" id="D1P5E6"/>
<protein>
    <submittedName>
        <fullName evidence="1">Uncharacterized protein</fullName>
    </submittedName>
</protein>
<keyword evidence="2" id="KW-1185">Reference proteome</keyword>
<evidence type="ECO:0000313" key="1">
    <source>
        <dbReference type="EMBL" id="EFB71270.1"/>
    </source>
</evidence>
<dbReference type="STRING" id="500637.PROVRUST_07451"/>
<reference evidence="1" key="1">
    <citation type="submission" date="2009-12" db="EMBL/GenBank/DDBJ databases">
        <authorList>
            <person name="Weinstock G."/>
            <person name="Sodergren E."/>
            <person name="Clifton S."/>
            <person name="Fulton L."/>
            <person name="Fulton B."/>
            <person name="Courtney L."/>
            <person name="Fronick C."/>
            <person name="Harrison M."/>
            <person name="Strong C."/>
            <person name="Farmer C."/>
            <person name="Delahaunty K."/>
            <person name="Markovic C."/>
            <person name="Hall O."/>
            <person name="Minx P."/>
            <person name="Tomlinson C."/>
            <person name="Mitreva M."/>
            <person name="Nelson J."/>
            <person name="Hou S."/>
            <person name="Wollam A."/>
            <person name="Pepin K.H."/>
            <person name="Johnson M."/>
            <person name="Bhonagiri V."/>
            <person name="Nash W.E."/>
            <person name="Warren W."/>
            <person name="Chinwalla A."/>
            <person name="Mardis E.R."/>
            <person name="Wilson R.K."/>
        </authorList>
    </citation>
    <scope>NUCLEOTIDE SEQUENCE [LARGE SCALE GENOMIC DNA]</scope>
    <source>
        <strain evidence="1">DSM 4541</strain>
    </source>
</reference>
<dbReference type="Proteomes" id="UP000005512">
    <property type="component" value="Unassembled WGS sequence"/>
</dbReference>
<gene>
    <name evidence="1" type="ORF">PROVRUST_07451</name>
</gene>
<sequence>MLAPLTRRNNVAYSNTEIILLQPKLSLASFLSLLWRTIIHFDDLNKHYYQLNENLFKE</sequence>
<dbReference type="EMBL" id="ABXV02000040">
    <property type="protein sequence ID" value="EFB71270.1"/>
    <property type="molecule type" value="Genomic_DNA"/>
</dbReference>
<comment type="caution">
    <text evidence="1">The sequence shown here is derived from an EMBL/GenBank/DDBJ whole genome shotgun (WGS) entry which is preliminary data.</text>
</comment>